<keyword evidence="6 9" id="KW-0378">Hydrolase</keyword>
<evidence type="ECO:0000313" key="12">
    <source>
        <dbReference type="Proteomes" id="UP000032900"/>
    </source>
</evidence>
<keyword evidence="7 9" id="KW-1133">Transmembrane helix</keyword>
<dbReference type="NCBIfam" id="NF011369">
    <property type="entry name" value="PRK14788.1"/>
    <property type="match status" value="1"/>
</dbReference>
<evidence type="ECO:0000256" key="6">
    <source>
        <dbReference type="ARBA" id="ARBA00022801"/>
    </source>
</evidence>
<gene>
    <name evidence="9" type="primary">lspA</name>
    <name evidence="11" type="ORF">JCM15548_12842</name>
</gene>
<feature type="transmembrane region" description="Helical" evidence="9">
    <location>
        <begin position="89"/>
        <end position="109"/>
    </location>
</feature>
<evidence type="ECO:0000256" key="9">
    <source>
        <dbReference type="HAMAP-Rule" id="MF_00161"/>
    </source>
</evidence>
<dbReference type="AlphaFoldDB" id="A0A0E9LZK7"/>
<comment type="similarity">
    <text evidence="1 9 10">Belongs to the peptidase A8 family.</text>
</comment>
<dbReference type="GO" id="GO:0006508">
    <property type="term" value="P:proteolysis"/>
    <property type="evidence" value="ECO:0007669"/>
    <property type="project" value="UniProtKB-KW"/>
</dbReference>
<keyword evidence="2 9" id="KW-1003">Cell membrane</keyword>
<comment type="subcellular location">
    <subcellularLocation>
        <location evidence="9">Cell membrane</location>
        <topology evidence="9">Multi-pass membrane protein</topology>
    </subcellularLocation>
</comment>
<evidence type="ECO:0000256" key="2">
    <source>
        <dbReference type="ARBA" id="ARBA00022475"/>
    </source>
</evidence>
<sequence length="201" mass="22791">MSKLQKSLIIIGAILLVDQALKIWIKTNMMLGQEYRIFDWFSIYFIENNGMAFGMELAGEYGKMILSIFRIIAVGGIAWYLYTLTKKNAPMGLIMSVSMVMAGAIGNIIDSAFYGMLFDASYGRVATFLPAEGGYATFLHGKVVDMFYFPLFSGVYPEWFPWIGGDKFIFFRPVFNIADSSITVGIFIILIFQKRFFPEEN</sequence>
<evidence type="ECO:0000256" key="1">
    <source>
        <dbReference type="ARBA" id="ARBA00006139"/>
    </source>
</evidence>
<comment type="function">
    <text evidence="9">This protein specifically catalyzes the removal of signal peptides from prolipoproteins.</text>
</comment>
<keyword evidence="11" id="KW-0449">Lipoprotein</keyword>
<keyword evidence="4 9" id="KW-0812">Transmembrane</keyword>
<protein>
    <recommendedName>
        <fullName evidence="9">Lipoprotein signal peptidase</fullName>
        <ecNumber evidence="9">3.4.23.36</ecNumber>
    </recommendedName>
    <alternativeName>
        <fullName evidence="9">Prolipoprotein signal peptidase</fullName>
    </alternativeName>
    <alternativeName>
        <fullName evidence="9">Signal peptidase II</fullName>
        <shortName evidence="9">SPase II</shortName>
    </alternativeName>
</protein>
<evidence type="ECO:0000256" key="3">
    <source>
        <dbReference type="ARBA" id="ARBA00022670"/>
    </source>
</evidence>
<dbReference type="Pfam" id="PF01252">
    <property type="entry name" value="Peptidase_A8"/>
    <property type="match status" value="1"/>
</dbReference>
<dbReference type="STRING" id="1236989.JCM15548_12842"/>
<dbReference type="PRINTS" id="PR00781">
    <property type="entry name" value="LIPOSIGPTASE"/>
</dbReference>
<dbReference type="HAMAP" id="MF_00161">
    <property type="entry name" value="LspA"/>
    <property type="match status" value="1"/>
</dbReference>
<keyword evidence="5 9" id="KW-0064">Aspartyl protease</keyword>
<dbReference type="UniPathway" id="UPA00665"/>
<keyword evidence="8 9" id="KW-0472">Membrane</keyword>
<proteinExistence type="inferred from homology"/>
<evidence type="ECO:0000256" key="10">
    <source>
        <dbReference type="RuleBase" id="RU004181"/>
    </source>
</evidence>
<feature type="active site" evidence="9">
    <location>
        <position position="145"/>
    </location>
</feature>
<dbReference type="OrthoDB" id="9810259at2"/>
<dbReference type="EMBL" id="BAZW01000025">
    <property type="protein sequence ID" value="GAO30556.1"/>
    <property type="molecule type" value="Genomic_DNA"/>
</dbReference>
<evidence type="ECO:0000256" key="8">
    <source>
        <dbReference type="ARBA" id="ARBA00023136"/>
    </source>
</evidence>
<feature type="transmembrane region" description="Helical" evidence="9">
    <location>
        <begin position="64"/>
        <end position="82"/>
    </location>
</feature>
<feature type="active site" evidence="9">
    <location>
        <position position="179"/>
    </location>
</feature>
<dbReference type="Proteomes" id="UP000032900">
    <property type="component" value="Unassembled WGS sequence"/>
</dbReference>
<dbReference type="RefSeq" id="WP_062125629.1">
    <property type="nucleotide sequence ID" value="NZ_BAZW01000025.1"/>
</dbReference>
<keyword evidence="12" id="KW-1185">Reference proteome</keyword>
<evidence type="ECO:0000256" key="4">
    <source>
        <dbReference type="ARBA" id="ARBA00022692"/>
    </source>
</evidence>
<evidence type="ECO:0000256" key="7">
    <source>
        <dbReference type="ARBA" id="ARBA00022989"/>
    </source>
</evidence>
<comment type="catalytic activity">
    <reaction evidence="9">
        <text>Release of signal peptides from bacterial membrane prolipoproteins. Hydrolyzes -Xaa-Yaa-Zaa-|-(S,diacylglyceryl)Cys-, in which Xaa is hydrophobic (preferably Leu), and Yaa (Ala or Ser) and Zaa (Gly or Ala) have small, neutral side chains.</text>
        <dbReference type="EC" id="3.4.23.36"/>
    </reaction>
</comment>
<comment type="caution">
    <text evidence="11">The sequence shown here is derived from an EMBL/GenBank/DDBJ whole genome shotgun (WGS) entry which is preliminary data.</text>
</comment>
<comment type="caution">
    <text evidence="9">Lacks conserved residue(s) required for the propagation of feature annotation.</text>
</comment>
<organism evidence="11 12">
    <name type="scientific">Geofilum rubicundum JCM 15548</name>
    <dbReference type="NCBI Taxonomy" id="1236989"/>
    <lineage>
        <taxon>Bacteria</taxon>
        <taxon>Pseudomonadati</taxon>
        <taxon>Bacteroidota</taxon>
        <taxon>Bacteroidia</taxon>
        <taxon>Marinilabiliales</taxon>
        <taxon>Marinilabiliaceae</taxon>
        <taxon>Geofilum</taxon>
    </lineage>
</organism>
<dbReference type="PANTHER" id="PTHR33695">
    <property type="entry name" value="LIPOPROTEIN SIGNAL PEPTIDASE"/>
    <property type="match status" value="1"/>
</dbReference>
<keyword evidence="3 9" id="KW-0645">Protease</keyword>
<feature type="transmembrane region" description="Helical" evidence="9">
    <location>
        <begin position="169"/>
        <end position="192"/>
    </location>
</feature>
<dbReference type="GO" id="GO:0005886">
    <property type="term" value="C:plasma membrane"/>
    <property type="evidence" value="ECO:0007669"/>
    <property type="project" value="UniProtKB-SubCell"/>
</dbReference>
<evidence type="ECO:0000313" key="11">
    <source>
        <dbReference type="EMBL" id="GAO30556.1"/>
    </source>
</evidence>
<dbReference type="EC" id="3.4.23.36" evidence="9"/>
<comment type="pathway">
    <text evidence="9">Protein modification; lipoprotein biosynthesis (signal peptide cleavage).</text>
</comment>
<name>A0A0E9LZK7_9BACT</name>
<evidence type="ECO:0000256" key="5">
    <source>
        <dbReference type="ARBA" id="ARBA00022750"/>
    </source>
</evidence>
<reference evidence="11 12" key="1">
    <citation type="journal article" date="2015" name="Microbes Environ.">
        <title>Distribution and evolution of nitrogen fixation genes in the phylum bacteroidetes.</title>
        <authorList>
            <person name="Inoue J."/>
            <person name="Oshima K."/>
            <person name="Suda W."/>
            <person name="Sakamoto M."/>
            <person name="Iino T."/>
            <person name="Noda S."/>
            <person name="Hongoh Y."/>
            <person name="Hattori M."/>
            <person name="Ohkuma M."/>
        </authorList>
    </citation>
    <scope>NUCLEOTIDE SEQUENCE [LARGE SCALE GENOMIC DNA]</scope>
    <source>
        <strain evidence="11">JCM 15548</strain>
    </source>
</reference>
<dbReference type="InterPro" id="IPR001872">
    <property type="entry name" value="Peptidase_A8"/>
</dbReference>
<accession>A0A0E9LZK7</accession>
<dbReference type="PANTHER" id="PTHR33695:SF1">
    <property type="entry name" value="LIPOPROTEIN SIGNAL PEPTIDASE"/>
    <property type="match status" value="1"/>
</dbReference>
<dbReference type="GO" id="GO:0004190">
    <property type="term" value="F:aspartic-type endopeptidase activity"/>
    <property type="evidence" value="ECO:0007669"/>
    <property type="project" value="UniProtKB-UniRule"/>
</dbReference>